<evidence type="ECO:0000259" key="3">
    <source>
        <dbReference type="Pfam" id="PF07250"/>
    </source>
</evidence>
<dbReference type="SUPFAM" id="SSF50965">
    <property type="entry name" value="Galactose oxidase, central domain"/>
    <property type="match status" value="1"/>
</dbReference>
<dbReference type="Pfam" id="PF07250">
    <property type="entry name" value="Glyoxal_oxid_N"/>
    <property type="match status" value="1"/>
</dbReference>
<evidence type="ECO:0000313" key="5">
    <source>
        <dbReference type="EMBL" id="SJM90732.1"/>
    </source>
</evidence>
<dbReference type="InterPro" id="IPR008972">
    <property type="entry name" value="Cupredoxin"/>
</dbReference>
<dbReference type="Gene3D" id="2.60.40.420">
    <property type="entry name" value="Cupredoxins - blue copper proteins"/>
    <property type="match status" value="1"/>
</dbReference>
<dbReference type="EMBL" id="FUKJ01000091">
    <property type="protein sequence ID" value="SJM90732.1"/>
    <property type="molecule type" value="Genomic_DNA"/>
</dbReference>
<evidence type="ECO:0000313" key="6">
    <source>
        <dbReference type="Proteomes" id="UP000195442"/>
    </source>
</evidence>
<dbReference type="InterPro" id="IPR009880">
    <property type="entry name" value="Glyoxal_oxidase_N"/>
</dbReference>
<proteinExistence type="predicted"/>
<dbReference type="SUPFAM" id="SSF81296">
    <property type="entry name" value="E set domains"/>
    <property type="match status" value="1"/>
</dbReference>
<dbReference type="Proteomes" id="UP000195442">
    <property type="component" value="Unassembled WGS sequence"/>
</dbReference>
<evidence type="ECO:0000256" key="1">
    <source>
        <dbReference type="ARBA" id="ARBA00022723"/>
    </source>
</evidence>
<dbReference type="InterPro" id="IPR011043">
    <property type="entry name" value="Gal_Oxase/kelch_b-propeller"/>
</dbReference>
<accession>A0A1R4H3C3</accession>
<sequence>MATKAPYLISLAKVLKRRKYKLQGDFLLHCHVEMHMMQGMAGLVRAIQEVELTDHEMEKICFHLPKIRLQQCPDVDLHTCKGEGNDSWELLANSPIFIVHGALLANGRVLVFSGAAERNYPLQARIWNPATKLMTPPTIPLPEDFFCSGHAFLSDGRLLIIGGDTNGGGHTNNRCYLFTPDPVNPDTGSFTPAASMAHARWYPTALRLDDGRVLAFSGNSPLAEEVEVFDGAGAWNVISGANRAFGELYPGMHLLPSGEIFNSRTGWSGASGTQTAYLTLTGPTAGNWTDYGQQQFYDRQEGMSLMMIDTTVSPPRTRLFVFGGGVSGVATAKNNQSAEVIEFTGGIAGASWKRLKDMNFARTNVNAVVLPNGKILIIGGHSNGQKWSPTPVLPTELYDPETNTYTTAAVLSFQRQYHSVCILLPDGRVFSTGGVAPGTADPDQHTMELYTPGYLTGASQPIITNAPAALTFGNPFAIDTPDAADIGAVVLLAPISVTHHTDSGQRYIKLPIQNRTASSLTSLAPGNGNIAPPGFYMLFIVKNNGMPSEGRFVQVG</sequence>
<dbReference type="SMART" id="SM00612">
    <property type="entry name" value="Kelch"/>
    <property type="match status" value="3"/>
</dbReference>
<dbReference type="PANTHER" id="PTHR32208:SF21">
    <property type="entry name" value="LOW QUALITY PROTEIN: ALDEHYDE OXIDASE GLOX-LIKE"/>
    <property type="match status" value="1"/>
</dbReference>
<dbReference type="GO" id="GO:0005507">
    <property type="term" value="F:copper ion binding"/>
    <property type="evidence" value="ECO:0007669"/>
    <property type="project" value="InterPro"/>
</dbReference>
<dbReference type="SUPFAM" id="SSF49503">
    <property type="entry name" value="Cupredoxins"/>
    <property type="match status" value="1"/>
</dbReference>
<feature type="domain" description="Glyoxal oxidase N-terminal" evidence="3">
    <location>
        <begin position="141"/>
        <end position="434"/>
    </location>
</feature>
<evidence type="ECO:0000259" key="4">
    <source>
        <dbReference type="Pfam" id="PF09118"/>
    </source>
</evidence>
<dbReference type="AlphaFoldDB" id="A0A1R4H3C3"/>
<gene>
    <name evidence="5" type="ORF">CRENPOLYSF2_1800001</name>
</gene>
<name>A0A1R4H3C3_9GAMM</name>
<feature type="domain" description="Galactose oxidase-like Early set" evidence="4">
    <location>
        <begin position="461"/>
        <end position="555"/>
    </location>
</feature>
<dbReference type="Gene3D" id="2.60.40.10">
    <property type="entry name" value="Immunoglobulins"/>
    <property type="match status" value="1"/>
</dbReference>
<dbReference type="PROSITE" id="PS00080">
    <property type="entry name" value="MULTICOPPER_OXIDASE2"/>
    <property type="match status" value="1"/>
</dbReference>
<dbReference type="InterPro" id="IPR013783">
    <property type="entry name" value="Ig-like_fold"/>
</dbReference>
<keyword evidence="1" id="KW-0479">Metal-binding</keyword>
<dbReference type="InterPro" id="IPR037293">
    <property type="entry name" value="Gal_Oxidase_central_sf"/>
</dbReference>
<dbReference type="InterPro" id="IPR002355">
    <property type="entry name" value="Cu_oxidase_Cu_BS"/>
</dbReference>
<dbReference type="InterPro" id="IPR033138">
    <property type="entry name" value="Cu_oxidase_CS"/>
</dbReference>
<protein>
    <submittedName>
        <fullName evidence="5">Similarity to galactose oxidase (Modular protein)</fullName>
    </submittedName>
</protein>
<reference evidence="6" key="1">
    <citation type="submission" date="2017-02" db="EMBL/GenBank/DDBJ databases">
        <authorList>
            <person name="Daims H."/>
        </authorList>
    </citation>
    <scope>NUCLEOTIDE SEQUENCE [LARGE SCALE GENOMIC DNA]</scope>
</reference>
<dbReference type="InterPro" id="IPR014756">
    <property type="entry name" value="Ig_E-set"/>
</dbReference>
<dbReference type="Gene3D" id="2.130.10.80">
    <property type="entry name" value="Galactose oxidase/kelch, beta-propeller"/>
    <property type="match status" value="1"/>
</dbReference>
<evidence type="ECO:0000256" key="2">
    <source>
        <dbReference type="ARBA" id="ARBA00022729"/>
    </source>
</evidence>
<dbReference type="InterPro" id="IPR015202">
    <property type="entry name" value="GO-like_E_set"/>
</dbReference>
<dbReference type="InterPro" id="IPR006652">
    <property type="entry name" value="Kelch_1"/>
</dbReference>
<dbReference type="PROSITE" id="PS00079">
    <property type="entry name" value="MULTICOPPER_OXIDASE1"/>
    <property type="match status" value="1"/>
</dbReference>
<dbReference type="PANTHER" id="PTHR32208">
    <property type="entry name" value="SECRETED PROTEIN-RELATED"/>
    <property type="match status" value="1"/>
</dbReference>
<dbReference type="CDD" id="cd02851">
    <property type="entry name" value="E_set_GO_C"/>
    <property type="match status" value="1"/>
</dbReference>
<dbReference type="OrthoDB" id="8673369at2"/>
<organism evidence="5 6">
    <name type="scientific">Crenothrix polyspora</name>
    <dbReference type="NCBI Taxonomy" id="360316"/>
    <lineage>
        <taxon>Bacteria</taxon>
        <taxon>Pseudomonadati</taxon>
        <taxon>Pseudomonadota</taxon>
        <taxon>Gammaproteobacteria</taxon>
        <taxon>Methylococcales</taxon>
        <taxon>Crenotrichaceae</taxon>
        <taxon>Crenothrix</taxon>
    </lineage>
</organism>
<keyword evidence="6" id="KW-1185">Reference proteome</keyword>
<dbReference type="Pfam" id="PF09118">
    <property type="entry name" value="GO-like_E_set"/>
    <property type="match status" value="1"/>
</dbReference>
<keyword evidence="2" id="KW-0732">Signal</keyword>